<dbReference type="GO" id="GO:0070573">
    <property type="term" value="F:metallodipeptidase activity"/>
    <property type="evidence" value="ECO:0007669"/>
    <property type="project" value="InterPro"/>
</dbReference>
<dbReference type="Proteomes" id="UP000051373">
    <property type="component" value="Unassembled WGS sequence"/>
</dbReference>
<evidence type="ECO:0000313" key="1">
    <source>
        <dbReference type="EMBL" id="KPK64338.1"/>
    </source>
</evidence>
<dbReference type="STRING" id="1703779.AMJ83_02655"/>
<dbReference type="SUPFAM" id="SSF51556">
    <property type="entry name" value="Metallo-dependent hydrolases"/>
    <property type="match status" value="1"/>
</dbReference>
<dbReference type="PANTHER" id="PTHR10443">
    <property type="entry name" value="MICROSOMAL DIPEPTIDASE"/>
    <property type="match status" value="1"/>
</dbReference>
<accession>A0A0S8FW83</accession>
<dbReference type="Gene3D" id="3.20.20.140">
    <property type="entry name" value="Metal-dependent hydrolases"/>
    <property type="match status" value="1"/>
</dbReference>
<gene>
    <name evidence="1" type="ORF">AMJ83_02655</name>
</gene>
<evidence type="ECO:0008006" key="3">
    <source>
        <dbReference type="Google" id="ProtNLM"/>
    </source>
</evidence>
<name>A0A0S8FW83_UNCW3</name>
<comment type="caution">
    <text evidence="1">The sequence shown here is derived from an EMBL/GenBank/DDBJ whole genome shotgun (WGS) entry which is preliminary data.</text>
</comment>
<dbReference type="EMBL" id="LJUJ01000003">
    <property type="protein sequence ID" value="KPK64338.1"/>
    <property type="molecule type" value="Genomic_DNA"/>
</dbReference>
<protein>
    <recommendedName>
        <fullName evidence="3">Peptidase</fullName>
    </recommendedName>
</protein>
<dbReference type="InterPro" id="IPR008257">
    <property type="entry name" value="Pept_M19"/>
</dbReference>
<dbReference type="AlphaFoldDB" id="A0A0S8FW83"/>
<dbReference type="Pfam" id="PF01244">
    <property type="entry name" value="Peptidase_M19"/>
    <property type="match status" value="1"/>
</dbReference>
<dbReference type="GO" id="GO:0006508">
    <property type="term" value="P:proteolysis"/>
    <property type="evidence" value="ECO:0007669"/>
    <property type="project" value="InterPro"/>
</dbReference>
<sequence>MIGVFDLHCDTPHNIVKQKFDHIIPSKLYQQNYLGAIFAHFVYPQVKYPFVDVVKMLATTIRHVEKERHLQIASRYRTVKSDKVNIILGVEGGHIFDRVFAQVEALYGLGVRVFTLTWNNSNRLAHSALDVDKKGLTKLGKTYIKKLNNFDVILDMSHASTRAVLDVCDLCEQMIIASHSCVRTLNPTFLRNIDDRAIEAIHEHGGVVGVNFSRHHLGGYGVVDHIDYLCDKFGVECAAIGSDFDGITDPVIANPRGLANLEKQLLKKGYKHSEIEKIFSGNFLRVLKKA</sequence>
<organism evidence="1 2">
    <name type="scientific">candidate division WOR_3 bacterium SM23_42</name>
    <dbReference type="NCBI Taxonomy" id="1703779"/>
    <lineage>
        <taxon>Bacteria</taxon>
        <taxon>Bacteria division WOR-3</taxon>
    </lineage>
</organism>
<evidence type="ECO:0000313" key="2">
    <source>
        <dbReference type="Proteomes" id="UP000051373"/>
    </source>
</evidence>
<dbReference type="PANTHER" id="PTHR10443:SF12">
    <property type="entry name" value="DIPEPTIDASE"/>
    <property type="match status" value="1"/>
</dbReference>
<dbReference type="InterPro" id="IPR032466">
    <property type="entry name" value="Metal_Hydrolase"/>
</dbReference>
<proteinExistence type="predicted"/>
<reference evidence="1 2" key="1">
    <citation type="journal article" date="2015" name="Microbiome">
        <title>Genomic resolution of linkages in carbon, nitrogen, and sulfur cycling among widespread estuary sediment bacteria.</title>
        <authorList>
            <person name="Baker B.J."/>
            <person name="Lazar C.S."/>
            <person name="Teske A.P."/>
            <person name="Dick G.J."/>
        </authorList>
    </citation>
    <scope>NUCLEOTIDE SEQUENCE [LARGE SCALE GENOMIC DNA]</scope>
    <source>
        <strain evidence="1">SM23_42</strain>
    </source>
</reference>
<dbReference type="PROSITE" id="PS51365">
    <property type="entry name" value="RENAL_DIPEPTIDASE_2"/>
    <property type="match status" value="1"/>
</dbReference>